<protein>
    <submittedName>
        <fullName evidence="1">Uncharacterized protein</fullName>
    </submittedName>
</protein>
<reference evidence="1" key="1">
    <citation type="submission" date="2020-05" db="EMBL/GenBank/DDBJ databases">
        <title>Large-scale comparative analyses of tick genomes elucidate their genetic diversity and vector capacities.</title>
        <authorList>
            <person name="Jia N."/>
            <person name="Wang J."/>
            <person name="Shi W."/>
            <person name="Du L."/>
            <person name="Sun Y."/>
            <person name="Zhan W."/>
            <person name="Jiang J."/>
            <person name="Wang Q."/>
            <person name="Zhang B."/>
            <person name="Ji P."/>
            <person name="Sakyi L.B."/>
            <person name="Cui X."/>
            <person name="Yuan T."/>
            <person name="Jiang B."/>
            <person name="Yang W."/>
            <person name="Lam T.T.-Y."/>
            <person name="Chang Q."/>
            <person name="Ding S."/>
            <person name="Wang X."/>
            <person name="Zhu J."/>
            <person name="Ruan X."/>
            <person name="Zhao L."/>
            <person name="Wei J."/>
            <person name="Que T."/>
            <person name="Du C."/>
            <person name="Cheng J."/>
            <person name="Dai P."/>
            <person name="Han X."/>
            <person name="Huang E."/>
            <person name="Gao Y."/>
            <person name="Liu J."/>
            <person name="Shao H."/>
            <person name="Ye R."/>
            <person name="Li L."/>
            <person name="Wei W."/>
            <person name="Wang X."/>
            <person name="Wang C."/>
            <person name="Yang T."/>
            <person name="Huo Q."/>
            <person name="Li W."/>
            <person name="Guo W."/>
            <person name="Chen H."/>
            <person name="Zhou L."/>
            <person name="Ni X."/>
            <person name="Tian J."/>
            <person name="Zhou Y."/>
            <person name="Sheng Y."/>
            <person name="Liu T."/>
            <person name="Pan Y."/>
            <person name="Xia L."/>
            <person name="Li J."/>
            <person name="Zhao F."/>
            <person name="Cao W."/>
        </authorList>
    </citation>
    <scope>NUCLEOTIDE SEQUENCE</scope>
    <source>
        <strain evidence="1">Hyas-2018</strain>
    </source>
</reference>
<organism evidence="1 2">
    <name type="scientific">Hyalomma asiaticum</name>
    <name type="common">Tick</name>
    <dbReference type="NCBI Taxonomy" id="266040"/>
    <lineage>
        <taxon>Eukaryota</taxon>
        <taxon>Metazoa</taxon>
        <taxon>Ecdysozoa</taxon>
        <taxon>Arthropoda</taxon>
        <taxon>Chelicerata</taxon>
        <taxon>Arachnida</taxon>
        <taxon>Acari</taxon>
        <taxon>Parasitiformes</taxon>
        <taxon>Ixodida</taxon>
        <taxon>Ixodoidea</taxon>
        <taxon>Ixodidae</taxon>
        <taxon>Hyalomminae</taxon>
        <taxon>Hyalomma</taxon>
    </lineage>
</organism>
<dbReference type="EMBL" id="CM023490">
    <property type="protein sequence ID" value="KAH6943527.1"/>
    <property type="molecule type" value="Genomic_DNA"/>
</dbReference>
<evidence type="ECO:0000313" key="2">
    <source>
        <dbReference type="Proteomes" id="UP000821845"/>
    </source>
</evidence>
<evidence type="ECO:0000313" key="1">
    <source>
        <dbReference type="EMBL" id="KAH6943527.1"/>
    </source>
</evidence>
<sequence>MSTEEPQVVSIRCIVRVLIVGMSMSVSLMTSLRSFSTAVQEQMKQRLHELEAIFSENLAYINWVDNMRAVLARYQLKRYPTLHFGFPGNNCAPFNVHRDVEPLSFYQQISEQQQAMEFISASVPVAWWSRSELSTWPSPDWSRRTVQVPAALFNLSVVEGAPFSLHASRYSVRLYRALVELLLFPTDADVADAGEWLGDRGRALRSLLGCFEWDIRQLPMPLRNLVAPEPDASRGSALQQTVALQLAFRAYQKLMRRKGNRDFRYRALSNLSSAQLFFIYYALDNCESGDVVYAGHLGHMLPASYRVNVAVRHVLEFWDAFQCPEGSAMTQLTLAAACSVVRQDAWYRSLQVD</sequence>
<gene>
    <name evidence="1" type="ORF">HPB50_023165</name>
</gene>
<accession>A0ACB7TB49</accession>
<name>A0ACB7TB49_HYAAI</name>
<comment type="caution">
    <text evidence="1">The sequence shown here is derived from an EMBL/GenBank/DDBJ whole genome shotgun (WGS) entry which is preliminary data.</text>
</comment>
<dbReference type="Proteomes" id="UP000821845">
    <property type="component" value="Chromosome 10"/>
</dbReference>
<proteinExistence type="predicted"/>
<keyword evidence="2" id="KW-1185">Reference proteome</keyword>